<evidence type="ECO:0000256" key="5">
    <source>
        <dbReference type="PROSITE-ProRule" id="PRU00333"/>
    </source>
</evidence>
<dbReference type="GO" id="GO:0033528">
    <property type="term" value="P:S-methylmethionine cycle"/>
    <property type="evidence" value="ECO:0007669"/>
    <property type="project" value="TreeGrafter"/>
</dbReference>
<evidence type="ECO:0000256" key="2">
    <source>
        <dbReference type="ARBA" id="ARBA00022679"/>
    </source>
</evidence>
<dbReference type="PROSITE" id="PS50970">
    <property type="entry name" value="HCY"/>
    <property type="match status" value="1"/>
</dbReference>
<feature type="binding site" evidence="5">
    <location>
        <position position="291"/>
    </location>
    <ligand>
        <name>Zn(2+)</name>
        <dbReference type="ChEBI" id="CHEBI:29105"/>
    </ligand>
</feature>
<feature type="binding site" evidence="5">
    <location>
        <position position="372"/>
    </location>
    <ligand>
        <name>Zn(2+)</name>
        <dbReference type="ChEBI" id="CHEBI:29105"/>
    </ligand>
</feature>
<dbReference type="GO" id="GO:0008270">
    <property type="term" value="F:zinc ion binding"/>
    <property type="evidence" value="ECO:0007669"/>
    <property type="project" value="InterPro"/>
</dbReference>
<dbReference type="InterPro" id="IPR051486">
    <property type="entry name" value="Hcy_S-methyltransferase"/>
</dbReference>
<protein>
    <submittedName>
        <fullName evidence="7">Homocysteine S-methyltransferase</fullName>
    </submittedName>
</protein>
<dbReference type="GO" id="GO:0009086">
    <property type="term" value="P:methionine biosynthetic process"/>
    <property type="evidence" value="ECO:0007669"/>
    <property type="project" value="InterPro"/>
</dbReference>
<comment type="cofactor">
    <cofactor evidence="5">
        <name>Zn(2+)</name>
        <dbReference type="ChEBI" id="CHEBI:29105"/>
    </cofactor>
</comment>
<keyword evidence="2 5" id="KW-0808">Transferase</keyword>
<reference evidence="7" key="1">
    <citation type="journal article" date="2018" name="Genome Biol. Evol.">
        <title>Genomics and development of Lentinus tigrinus, a white-rot wood-decaying mushroom with dimorphic fruiting bodies.</title>
        <authorList>
            <person name="Wu B."/>
            <person name="Xu Z."/>
            <person name="Knudson A."/>
            <person name="Carlson A."/>
            <person name="Chen N."/>
            <person name="Kovaka S."/>
            <person name="LaButti K."/>
            <person name="Lipzen A."/>
            <person name="Pennachio C."/>
            <person name="Riley R."/>
            <person name="Schakwitz W."/>
            <person name="Umezawa K."/>
            <person name="Ohm R.A."/>
            <person name="Grigoriev I.V."/>
            <person name="Nagy L.G."/>
            <person name="Gibbons J."/>
            <person name="Hibbett D."/>
        </authorList>
    </citation>
    <scope>NUCLEOTIDE SEQUENCE [LARGE SCALE GENOMIC DNA]</scope>
    <source>
        <strain evidence="7">ALCF2SS1-6</strain>
    </source>
</reference>
<dbReference type="GO" id="GO:0032259">
    <property type="term" value="P:methylation"/>
    <property type="evidence" value="ECO:0007669"/>
    <property type="project" value="UniProtKB-KW"/>
</dbReference>
<dbReference type="EMBL" id="ML122268">
    <property type="protein sequence ID" value="RPD59744.1"/>
    <property type="molecule type" value="Genomic_DNA"/>
</dbReference>
<evidence type="ECO:0000256" key="1">
    <source>
        <dbReference type="ARBA" id="ARBA00022603"/>
    </source>
</evidence>
<dbReference type="OrthoDB" id="261426at2759"/>
<dbReference type="STRING" id="1328759.A0A5C2S9J5"/>
<keyword evidence="4 5" id="KW-0862">Zinc</keyword>
<dbReference type="Proteomes" id="UP000313359">
    <property type="component" value="Unassembled WGS sequence"/>
</dbReference>
<gene>
    <name evidence="7" type="ORF">L227DRAFT_110344</name>
</gene>
<dbReference type="PIRSF" id="PIRSF037505">
    <property type="entry name" value="Betaine_HMT"/>
    <property type="match status" value="1"/>
</dbReference>
<evidence type="ECO:0000256" key="3">
    <source>
        <dbReference type="ARBA" id="ARBA00022723"/>
    </source>
</evidence>
<feature type="domain" description="Hcy-binding" evidence="6">
    <location>
        <begin position="3"/>
        <end position="387"/>
    </location>
</feature>
<evidence type="ECO:0000313" key="7">
    <source>
        <dbReference type="EMBL" id="RPD59744.1"/>
    </source>
</evidence>
<evidence type="ECO:0000259" key="6">
    <source>
        <dbReference type="PROSITE" id="PS50970"/>
    </source>
</evidence>
<evidence type="ECO:0000313" key="8">
    <source>
        <dbReference type="Proteomes" id="UP000313359"/>
    </source>
</evidence>
<dbReference type="InterPro" id="IPR017226">
    <property type="entry name" value="BHMT-like"/>
</dbReference>
<dbReference type="SUPFAM" id="SSF82282">
    <property type="entry name" value="Homocysteine S-methyltransferase"/>
    <property type="match status" value="1"/>
</dbReference>
<organism evidence="7 8">
    <name type="scientific">Lentinus tigrinus ALCF2SS1-6</name>
    <dbReference type="NCBI Taxonomy" id="1328759"/>
    <lineage>
        <taxon>Eukaryota</taxon>
        <taxon>Fungi</taxon>
        <taxon>Dikarya</taxon>
        <taxon>Basidiomycota</taxon>
        <taxon>Agaricomycotina</taxon>
        <taxon>Agaricomycetes</taxon>
        <taxon>Polyporales</taxon>
        <taxon>Polyporaceae</taxon>
        <taxon>Lentinus</taxon>
    </lineage>
</organism>
<dbReference type="Gene3D" id="3.20.20.330">
    <property type="entry name" value="Homocysteine-binding-like domain"/>
    <property type="match status" value="1"/>
</dbReference>
<keyword evidence="8" id="KW-1185">Reference proteome</keyword>
<dbReference type="InterPro" id="IPR003726">
    <property type="entry name" value="HCY_dom"/>
</dbReference>
<accession>A0A5C2S9J5</accession>
<feature type="binding site" evidence="5">
    <location>
        <position position="373"/>
    </location>
    <ligand>
        <name>Zn(2+)</name>
        <dbReference type="ChEBI" id="CHEBI:29105"/>
    </ligand>
</feature>
<sequence length="390" mass="43598">MTAEEKIQYSFPTLVLDGGLVGTTLEDVFHRDISGPLWSAKPIEEDPEVIIEAHLAFLRAGADIILTSTYQCAHNTFERSGYSREDARHIMLKSVRLAMEAKHRFLEEQRDTKTSSQQLRSVMIALSLGPYGATLYPAQEFDGFYPPPFGPDLSRTSEKTNTFEDASKEQAAIEALTTFHFERLSVFADEPEVWDAVDFVAFETVPLRREITAIRRAVAELQTTKDLVPIGVPRNDGNRMMKRWWISTVHPDGRYPEMTVEGRRATTTEVAEATLLCENELPSPWGFGINCTSIEFLPGLLQEVKNVAKEVAVGGRKPWLVLYPNRGDVYEPKTQTWEKRNKEGAGWAEEMRAVVDGAREAQVWAGVIAGGCCKTGPDEISCLAQELGNI</sequence>
<keyword evidence="1 5" id="KW-0489">Methyltransferase</keyword>
<dbReference type="GO" id="GO:0008898">
    <property type="term" value="F:S-adenosylmethionine-homocysteine S-methyltransferase activity"/>
    <property type="evidence" value="ECO:0007669"/>
    <property type="project" value="TreeGrafter"/>
</dbReference>
<dbReference type="PANTHER" id="PTHR46015">
    <property type="entry name" value="ZGC:172121"/>
    <property type="match status" value="1"/>
</dbReference>
<dbReference type="AlphaFoldDB" id="A0A5C2S9J5"/>
<dbReference type="PANTHER" id="PTHR46015:SF1">
    <property type="entry name" value="HOMOCYSTEINE S-METHYLTRANSFERASE-LIKE ISOFORM 1"/>
    <property type="match status" value="1"/>
</dbReference>
<proteinExistence type="predicted"/>
<evidence type="ECO:0000256" key="4">
    <source>
        <dbReference type="ARBA" id="ARBA00022833"/>
    </source>
</evidence>
<name>A0A5C2S9J5_9APHY</name>
<dbReference type="InterPro" id="IPR036589">
    <property type="entry name" value="HCY_dom_sf"/>
</dbReference>
<dbReference type="Pfam" id="PF02574">
    <property type="entry name" value="S-methyl_trans"/>
    <property type="match status" value="1"/>
</dbReference>
<keyword evidence="3 5" id="KW-0479">Metal-binding</keyword>